<accession>A0A7G9WC69</accession>
<protein>
    <submittedName>
        <fullName evidence="1">Uncharacterized protein</fullName>
    </submittedName>
</protein>
<dbReference type="EMBL" id="CP058559">
    <property type="protein sequence ID" value="QNO16281.1"/>
    <property type="molecule type" value="Genomic_DNA"/>
</dbReference>
<name>A0A7G9WC69_ALKCA</name>
<dbReference type="AlphaFoldDB" id="A0A7G9WC69"/>
<evidence type="ECO:0000313" key="1">
    <source>
        <dbReference type="EMBL" id="QNO16281.1"/>
    </source>
</evidence>
<keyword evidence="2" id="KW-1185">Reference proteome</keyword>
<gene>
    <name evidence="1" type="ORF">HYG86_16635</name>
</gene>
<dbReference type="KEGG" id="acae:HYG86_16635"/>
<dbReference type="RefSeq" id="WP_213166673.1">
    <property type="nucleotide sequence ID" value="NZ_CP058559.1"/>
</dbReference>
<sequence length="224" mass="26279">MLKIYDVFGNQLGLIVGEYDKELLVWLGNHSIEYFDGHCVDFAKIELRCAKKLHITSVEQRKIEKELKVWWSKKFGEIGYQYHRAVLLFNISKKDWTGIDFLSKIPQGVFTLINYKYLEPNKRVSYDRSDFSPEIIKDGKYLSMIIEDHPHIVTYDKLKPWETIKKDSGVYTQLSLRCGEKILNKKLPYFVQGKKGDQLLLEITDHLVVPKVFVNGMKYSYMKG</sequence>
<dbReference type="Proteomes" id="UP000516160">
    <property type="component" value="Chromosome"/>
</dbReference>
<organism evidence="1 2">
    <name type="scientific">Alkalicella caledoniensis</name>
    <dbReference type="NCBI Taxonomy" id="2731377"/>
    <lineage>
        <taxon>Bacteria</taxon>
        <taxon>Bacillati</taxon>
        <taxon>Bacillota</taxon>
        <taxon>Clostridia</taxon>
        <taxon>Eubacteriales</taxon>
        <taxon>Proteinivoracaceae</taxon>
        <taxon>Alkalicella</taxon>
    </lineage>
</organism>
<reference evidence="1 2" key="1">
    <citation type="submission" date="2020-07" db="EMBL/GenBank/DDBJ databases">
        <title>Alkalicella. sp. LB2 genome.</title>
        <authorList>
            <person name="Postec A."/>
            <person name="Quemeneur M."/>
        </authorList>
    </citation>
    <scope>NUCLEOTIDE SEQUENCE [LARGE SCALE GENOMIC DNA]</scope>
    <source>
        <strain evidence="1 2">LB2</strain>
    </source>
</reference>
<evidence type="ECO:0000313" key="2">
    <source>
        <dbReference type="Proteomes" id="UP000516160"/>
    </source>
</evidence>
<proteinExistence type="predicted"/>